<evidence type="ECO:0000313" key="8">
    <source>
        <dbReference type="EMBL" id="MBH0774966.1"/>
    </source>
</evidence>
<evidence type="ECO:0000256" key="5">
    <source>
        <dbReference type="ARBA" id="ARBA00022842"/>
    </source>
</evidence>
<dbReference type="GO" id="GO:0046040">
    <property type="term" value="P:IMP metabolic process"/>
    <property type="evidence" value="ECO:0007669"/>
    <property type="project" value="TreeGrafter"/>
</dbReference>
<dbReference type="InterPro" id="IPR001114">
    <property type="entry name" value="Adenylosuccinate_synthetase"/>
</dbReference>
<proteinExistence type="inferred from homology"/>
<comment type="caution">
    <text evidence="8">The sequence shown here is derived from an EMBL/GenBank/DDBJ whole genome shotgun (WGS) entry which is preliminary data.</text>
</comment>
<dbReference type="EC" id="6.3.4.4" evidence="7"/>
<keyword evidence="5 7" id="KW-0460">Magnesium</keyword>
<evidence type="ECO:0000313" key="9">
    <source>
        <dbReference type="Proteomes" id="UP000655751"/>
    </source>
</evidence>
<comment type="function">
    <text evidence="7">Plays an important role in the de novo pathway of purine nucleotide biosynthesis. Catalyzes the first committed step in the biosynthesis of AMP from IMP.</text>
</comment>
<keyword evidence="2 7" id="KW-0479">Metal-binding</keyword>
<dbReference type="HAMAP" id="MF_00011">
    <property type="entry name" value="Adenylosucc_synth"/>
    <property type="match status" value="1"/>
</dbReference>
<feature type="active site" description="Proton acceptor" evidence="7">
    <location>
        <position position="15"/>
    </location>
</feature>
<dbReference type="Gene3D" id="1.10.300.10">
    <property type="entry name" value="Adenylosuccinate Synthetase, subunit A, domain 2"/>
    <property type="match status" value="1"/>
</dbReference>
<feature type="binding site" evidence="7">
    <location>
        <position position="15"/>
    </location>
    <ligand>
        <name>Mg(2+)</name>
        <dbReference type="ChEBI" id="CHEBI:18420"/>
    </ligand>
</feature>
<keyword evidence="9" id="KW-1185">Reference proteome</keyword>
<dbReference type="Proteomes" id="UP000655751">
    <property type="component" value="Unassembled WGS sequence"/>
</dbReference>
<reference evidence="8" key="1">
    <citation type="submission" date="2020-11" db="EMBL/GenBank/DDBJ databases">
        <title>Nocardia NEAU-351.nov., a novel actinomycete isolated from the cow dung.</title>
        <authorList>
            <person name="Zhang X."/>
        </authorList>
    </citation>
    <scope>NUCLEOTIDE SEQUENCE</scope>
    <source>
        <strain evidence="8">NEAU-351</strain>
    </source>
</reference>
<feature type="binding site" evidence="7">
    <location>
        <begin position="329"/>
        <end position="331"/>
    </location>
    <ligand>
        <name>GTP</name>
        <dbReference type="ChEBI" id="CHEBI:37565"/>
    </ligand>
</feature>
<dbReference type="PANTHER" id="PTHR11846">
    <property type="entry name" value="ADENYLOSUCCINATE SYNTHETASE"/>
    <property type="match status" value="1"/>
</dbReference>
<feature type="binding site" evidence="7">
    <location>
        <begin position="400"/>
        <end position="402"/>
    </location>
    <ligand>
        <name>GTP</name>
        <dbReference type="ChEBI" id="CHEBI:37565"/>
    </ligand>
</feature>
<accession>A0A931N1I3</accession>
<dbReference type="Pfam" id="PF00709">
    <property type="entry name" value="Adenylsucc_synt"/>
    <property type="match status" value="1"/>
</dbReference>
<dbReference type="GO" id="GO:0000287">
    <property type="term" value="F:magnesium ion binding"/>
    <property type="evidence" value="ECO:0007669"/>
    <property type="project" value="UniProtKB-UniRule"/>
</dbReference>
<comment type="catalytic activity">
    <reaction evidence="7">
        <text>IMP + L-aspartate + GTP = N(6)-(1,2-dicarboxyethyl)-AMP + GDP + phosphate + 2 H(+)</text>
        <dbReference type="Rhea" id="RHEA:15753"/>
        <dbReference type="ChEBI" id="CHEBI:15378"/>
        <dbReference type="ChEBI" id="CHEBI:29991"/>
        <dbReference type="ChEBI" id="CHEBI:37565"/>
        <dbReference type="ChEBI" id="CHEBI:43474"/>
        <dbReference type="ChEBI" id="CHEBI:57567"/>
        <dbReference type="ChEBI" id="CHEBI:58053"/>
        <dbReference type="ChEBI" id="CHEBI:58189"/>
        <dbReference type="EC" id="6.3.4.4"/>
    </reaction>
</comment>
<evidence type="ECO:0000256" key="2">
    <source>
        <dbReference type="ARBA" id="ARBA00022723"/>
    </source>
</evidence>
<dbReference type="Gene3D" id="3.40.440.10">
    <property type="entry name" value="Adenylosuccinate Synthetase, subunit A, domain 1"/>
    <property type="match status" value="1"/>
</dbReference>
<dbReference type="InterPro" id="IPR042111">
    <property type="entry name" value="Adenylosuccinate_synth_dom3"/>
</dbReference>
<evidence type="ECO:0000256" key="6">
    <source>
        <dbReference type="ARBA" id="ARBA00023134"/>
    </source>
</evidence>
<dbReference type="AlphaFoldDB" id="A0A931N1I3"/>
<feature type="binding site" description="in other chain" evidence="7">
    <location>
        <position position="241"/>
    </location>
    <ligand>
        <name>IMP</name>
        <dbReference type="ChEBI" id="CHEBI:58053"/>
        <note>ligand shared between dimeric partners</note>
    </ligand>
</feature>
<sequence>MRTGNVIVVDLGFGDAGKGATVDWLCAVESARPVAAVVRFNGGAQAAHTVLADGKRHTFAQFGSGTFSGVPTLLSRHMLVEPIALAAEAARLAELGVPDPLRLLRIDGGALLTTPIHIAANRAREDARGSSRHGSCGRGIGETASYALRYDAPRVADCLRPEALDRKLRALADHYAPLIAPSPHRYEPIQDLVAMYREFAAAVTIVGPDCLAEFAARGRLIFEGAQGVLLDEWRGFHPHTTWSTVEPRRARAMLREIGARAYTLGVTRTYATRHGAGPFPTEDPALDIPEPHNPFGRYQGEFRRGHADPILLRYAIAVCGGVDGLALTHLDAPAAVRAATHYRTPTGRVTDLPVGRWRDLAHQRRLTELLRTAKPVTVELPDDRVGWWESECGIPVALTSDGPNRGARTMRTRALAAISG</sequence>
<comment type="pathway">
    <text evidence="7">Purine metabolism; AMP biosynthesis via de novo pathway; AMP from IMP: step 1/2.</text>
</comment>
<dbReference type="InterPro" id="IPR042109">
    <property type="entry name" value="Adenylosuccinate_synth_dom1"/>
</dbReference>
<comment type="cofactor">
    <cofactor evidence="7">
        <name>Mg(2+)</name>
        <dbReference type="ChEBI" id="CHEBI:18420"/>
    </cofactor>
    <text evidence="7">Binds 1 Mg(2+) ion per subunit.</text>
</comment>
<comment type="caution">
    <text evidence="7">Lacks conserved residue(s) required for the propagation of feature annotation.</text>
</comment>
<organism evidence="8 9">
    <name type="scientific">Nocardia bovistercoris</name>
    <dbReference type="NCBI Taxonomy" id="2785916"/>
    <lineage>
        <taxon>Bacteria</taxon>
        <taxon>Bacillati</taxon>
        <taxon>Actinomycetota</taxon>
        <taxon>Actinomycetes</taxon>
        <taxon>Mycobacteriales</taxon>
        <taxon>Nocardiaceae</taxon>
        <taxon>Nocardia</taxon>
    </lineage>
</organism>
<dbReference type="RefSeq" id="WP_196147750.1">
    <property type="nucleotide sequence ID" value="NZ_JADMLG010000001.1"/>
</dbReference>
<comment type="subcellular location">
    <subcellularLocation>
        <location evidence="7">Cytoplasm</location>
    </subcellularLocation>
</comment>
<dbReference type="InterPro" id="IPR042110">
    <property type="entry name" value="Adenylosuccinate_synth_dom2"/>
</dbReference>
<evidence type="ECO:0000256" key="7">
    <source>
        <dbReference type="HAMAP-Rule" id="MF_00011"/>
    </source>
</evidence>
<dbReference type="GO" id="GO:0044208">
    <property type="term" value="P:'de novo' AMP biosynthetic process"/>
    <property type="evidence" value="ECO:0007669"/>
    <property type="project" value="UniProtKB-UniRule"/>
</dbReference>
<feature type="active site" description="Proton donor" evidence="7">
    <location>
        <position position="48"/>
    </location>
</feature>
<comment type="subunit">
    <text evidence="7">Homodimer.</text>
</comment>
<dbReference type="EMBL" id="JADMLG010000001">
    <property type="protein sequence ID" value="MBH0774966.1"/>
    <property type="molecule type" value="Genomic_DNA"/>
</dbReference>
<dbReference type="GO" id="GO:0004019">
    <property type="term" value="F:adenylosuccinate synthase activity"/>
    <property type="evidence" value="ECO:0007669"/>
    <property type="project" value="UniProtKB-UniRule"/>
</dbReference>
<name>A0A931N1I3_9NOCA</name>
<dbReference type="GO" id="GO:0005525">
    <property type="term" value="F:GTP binding"/>
    <property type="evidence" value="ECO:0007669"/>
    <property type="project" value="UniProtKB-UniRule"/>
</dbReference>
<keyword evidence="6 7" id="KW-0342">GTP-binding</keyword>
<comment type="similarity">
    <text evidence="7">Belongs to the adenylosuccinate synthetase family.</text>
</comment>
<gene>
    <name evidence="7" type="primary">purA</name>
    <name evidence="8" type="ORF">IT779_01535</name>
</gene>
<feature type="binding site" description="in other chain" evidence="7">
    <location>
        <position position="226"/>
    </location>
    <ligand>
        <name>IMP</name>
        <dbReference type="ChEBI" id="CHEBI:58053"/>
        <note>ligand shared between dimeric partners</note>
    </ligand>
</feature>
<evidence type="ECO:0000256" key="4">
    <source>
        <dbReference type="ARBA" id="ARBA00022755"/>
    </source>
</evidence>
<dbReference type="SMART" id="SM00788">
    <property type="entry name" value="Adenylsucc_synt"/>
    <property type="match status" value="1"/>
</dbReference>
<keyword evidence="7" id="KW-0963">Cytoplasm</keyword>
<dbReference type="SUPFAM" id="SSF52540">
    <property type="entry name" value="P-loop containing nucleoside triphosphate hydrolases"/>
    <property type="match status" value="1"/>
</dbReference>
<keyword evidence="1 7" id="KW-0436">Ligase</keyword>
<protein>
    <recommendedName>
        <fullName evidence="7">Adenylosuccinate synthetase</fullName>
        <shortName evidence="7">AMPSase</shortName>
        <shortName evidence="7">AdSS</shortName>
        <ecNumber evidence="7">6.3.4.4</ecNumber>
    </recommendedName>
    <alternativeName>
        <fullName evidence="7">IMP--aspartate ligase</fullName>
    </alternativeName>
</protein>
<dbReference type="GO" id="GO:0005737">
    <property type="term" value="C:cytoplasm"/>
    <property type="evidence" value="ECO:0007669"/>
    <property type="project" value="UniProtKB-SubCell"/>
</dbReference>
<evidence type="ECO:0000256" key="1">
    <source>
        <dbReference type="ARBA" id="ARBA00022598"/>
    </source>
</evidence>
<feature type="binding site" evidence="7">
    <location>
        <position position="303"/>
    </location>
    <ligand>
        <name>GTP</name>
        <dbReference type="ChEBI" id="CHEBI:37565"/>
    </ligand>
</feature>
<dbReference type="Gene3D" id="3.90.170.10">
    <property type="entry name" value="Adenylosuccinate Synthetase, subunit A, domain 3"/>
    <property type="match status" value="1"/>
</dbReference>
<dbReference type="PANTHER" id="PTHR11846:SF0">
    <property type="entry name" value="ADENYLOSUCCINATE SYNTHETASE"/>
    <property type="match status" value="1"/>
</dbReference>
<dbReference type="InterPro" id="IPR027417">
    <property type="entry name" value="P-loop_NTPase"/>
</dbReference>
<keyword evidence="4 7" id="KW-0658">Purine biosynthesis</keyword>
<keyword evidence="3 7" id="KW-0547">Nucleotide-binding</keyword>
<evidence type="ECO:0000256" key="3">
    <source>
        <dbReference type="ARBA" id="ARBA00022741"/>
    </source>
</evidence>